<evidence type="ECO:0000313" key="1">
    <source>
        <dbReference type="EMBL" id="GAA3830741.1"/>
    </source>
</evidence>
<gene>
    <name evidence="1" type="ORF">GCM10022226_59500</name>
</gene>
<dbReference type="InterPro" id="IPR021799">
    <property type="entry name" value="PIN-like_prokaryotic"/>
</dbReference>
<dbReference type="Proteomes" id="UP001500888">
    <property type="component" value="Unassembled WGS sequence"/>
</dbReference>
<organism evidence="1 2">
    <name type="scientific">Sphaerisporangium flaviroseum</name>
    <dbReference type="NCBI Taxonomy" id="509199"/>
    <lineage>
        <taxon>Bacteria</taxon>
        <taxon>Bacillati</taxon>
        <taxon>Actinomycetota</taxon>
        <taxon>Actinomycetes</taxon>
        <taxon>Streptosporangiales</taxon>
        <taxon>Streptosporangiaceae</taxon>
        <taxon>Sphaerisporangium</taxon>
    </lineage>
</organism>
<keyword evidence="2" id="KW-1185">Reference proteome</keyword>
<name>A0ABP7IZH0_9ACTN</name>
<dbReference type="PANTHER" id="PTHR39550:SF1">
    <property type="entry name" value="SLL0658 PROTEIN"/>
    <property type="match status" value="1"/>
</dbReference>
<dbReference type="RefSeq" id="WP_344947512.1">
    <property type="nucleotide sequence ID" value="NZ_BAAAZR010000028.1"/>
</dbReference>
<dbReference type="EMBL" id="BAAAZR010000028">
    <property type="protein sequence ID" value="GAA3830741.1"/>
    <property type="molecule type" value="Genomic_DNA"/>
</dbReference>
<accession>A0ABP7IZH0</accession>
<dbReference type="Pfam" id="PF11848">
    <property type="entry name" value="DUF3368"/>
    <property type="match status" value="1"/>
</dbReference>
<reference evidence="2" key="1">
    <citation type="journal article" date="2019" name="Int. J. Syst. Evol. Microbiol.">
        <title>The Global Catalogue of Microorganisms (GCM) 10K type strain sequencing project: providing services to taxonomists for standard genome sequencing and annotation.</title>
        <authorList>
            <consortium name="The Broad Institute Genomics Platform"/>
            <consortium name="The Broad Institute Genome Sequencing Center for Infectious Disease"/>
            <person name="Wu L."/>
            <person name="Ma J."/>
        </authorList>
    </citation>
    <scope>NUCLEOTIDE SEQUENCE [LARGE SCALE GENOMIC DNA]</scope>
    <source>
        <strain evidence="2">JCM 16908</strain>
    </source>
</reference>
<proteinExistence type="predicted"/>
<evidence type="ECO:0000313" key="2">
    <source>
        <dbReference type="Proteomes" id="UP001500888"/>
    </source>
</evidence>
<comment type="caution">
    <text evidence="1">The sequence shown here is derived from an EMBL/GenBank/DDBJ whole genome shotgun (WGS) entry which is preliminary data.</text>
</comment>
<evidence type="ECO:0008006" key="3">
    <source>
        <dbReference type="Google" id="ProtNLM"/>
    </source>
</evidence>
<protein>
    <recommendedName>
        <fullName evidence="3">DUF3368 domain-containing protein</fullName>
    </recommendedName>
</protein>
<sequence>MFDTGPLSHFAINNWLGPLKAVVGGRRALIPDVVVDELRAGAARHHSITAVLNAPWIEHYELRGREEITAFGRFSELLVRKERNRGEAGVLALASTVGGVAVVDDRAARKAAESHKIKTRPTLALLCDAIRQGLLTPMLVGELADDLLASEYHLPFGPGGFVTWATENGLIH</sequence>
<dbReference type="PANTHER" id="PTHR39550">
    <property type="entry name" value="SLL0658 PROTEIN"/>
    <property type="match status" value="1"/>
</dbReference>